<reference evidence="7 8" key="1">
    <citation type="submission" date="2020-07" db="EMBL/GenBank/DDBJ databases">
        <authorList>
            <person name="Cui H."/>
        </authorList>
    </citation>
    <scope>NUCLEOTIDE SEQUENCE [LARGE SCALE GENOMIC DNA]</scope>
    <source>
        <strain evidence="7 8">YPL8</strain>
    </source>
</reference>
<evidence type="ECO:0000313" key="7">
    <source>
        <dbReference type="EMBL" id="QLG48290.1"/>
    </source>
</evidence>
<evidence type="ECO:0000256" key="2">
    <source>
        <dbReference type="ARBA" id="ARBA00022692"/>
    </source>
</evidence>
<dbReference type="NCBIfam" id="TIGR00367">
    <property type="entry name" value="calcium/sodium antiporter"/>
    <property type="match status" value="1"/>
</dbReference>
<name>A0A7D5GJD1_9EURY</name>
<dbReference type="KEGG" id="haly:HYG82_05220"/>
<dbReference type="InterPro" id="IPR044880">
    <property type="entry name" value="NCX_ion-bd_dom_sf"/>
</dbReference>
<proteinExistence type="predicted"/>
<keyword evidence="4 5" id="KW-0472">Membrane</keyword>
<keyword evidence="3 5" id="KW-1133">Transmembrane helix</keyword>
<organism evidence="7 8">
    <name type="scientific">Natrinema halophilum</name>
    <dbReference type="NCBI Taxonomy" id="1699371"/>
    <lineage>
        <taxon>Archaea</taxon>
        <taxon>Methanobacteriati</taxon>
        <taxon>Methanobacteriota</taxon>
        <taxon>Stenosarchaea group</taxon>
        <taxon>Halobacteria</taxon>
        <taxon>Halobacteriales</taxon>
        <taxon>Natrialbaceae</taxon>
        <taxon>Natrinema</taxon>
    </lineage>
</organism>
<feature type="transmembrane region" description="Helical" evidence="5">
    <location>
        <begin position="193"/>
        <end position="217"/>
    </location>
</feature>
<dbReference type="GO" id="GO:0005262">
    <property type="term" value="F:calcium channel activity"/>
    <property type="evidence" value="ECO:0007669"/>
    <property type="project" value="TreeGrafter"/>
</dbReference>
<evidence type="ECO:0000259" key="6">
    <source>
        <dbReference type="Pfam" id="PF01699"/>
    </source>
</evidence>
<evidence type="ECO:0000256" key="5">
    <source>
        <dbReference type="SAM" id="Phobius"/>
    </source>
</evidence>
<feature type="transmembrane region" description="Helical" evidence="5">
    <location>
        <begin position="31"/>
        <end position="50"/>
    </location>
</feature>
<evidence type="ECO:0000256" key="4">
    <source>
        <dbReference type="ARBA" id="ARBA00023136"/>
    </source>
</evidence>
<feature type="transmembrane region" description="Helical" evidence="5">
    <location>
        <begin position="6"/>
        <end position="24"/>
    </location>
</feature>
<feature type="domain" description="Sodium/calcium exchanger membrane region" evidence="6">
    <location>
        <begin position="192"/>
        <end position="328"/>
    </location>
</feature>
<dbReference type="GeneID" id="56032669"/>
<feature type="domain" description="Sodium/calcium exchanger membrane region" evidence="6">
    <location>
        <begin position="7"/>
        <end position="143"/>
    </location>
</feature>
<feature type="transmembrane region" description="Helical" evidence="5">
    <location>
        <begin position="258"/>
        <end position="279"/>
    </location>
</feature>
<dbReference type="OrthoDB" id="142185at2157"/>
<dbReference type="AlphaFoldDB" id="A0A7D5GJD1"/>
<dbReference type="Pfam" id="PF01699">
    <property type="entry name" value="Na_Ca_ex"/>
    <property type="match status" value="2"/>
</dbReference>
<feature type="transmembrane region" description="Helical" evidence="5">
    <location>
        <begin position="132"/>
        <end position="149"/>
    </location>
</feature>
<dbReference type="RefSeq" id="WP_179260029.1">
    <property type="nucleotide sequence ID" value="NZ_CP058601.1"/>
</dbReference>
<dbReference type="PANTHER" id="PTHR10846:SF8">
    <property type="entry name" value="INNER MEMBRANE PROTEIN YRBG"/>
    <property type="match status" value="1"/>
</dbReference>
<feature type="transmembrane region" description="Helical" evidence="5">
    <location>
        <begin position="223"/>
        <end position="246"/>
    </location>
</feature>
<feature type="transmembrane region" description="Helical" evidence="5">
    <location>
        <begin position="285"/>
        <end position="305"/>
    </location>
</feature>
<evidence type="ECO:0000313" key="8">
    <source>
        <dbReference type="Proteomes" id="UP000509241"/>
    </source>
</evidence>
<gene>
    <name evidence="7" type="ORF">HYG82_05220</name>
</gene>
<accession>A0A7D5GJD1</accession>
<dbReference type="GO" id="GO:0008273">
    <property type="term" value="F:calcium, potassium:sodium antiporter activity"/>
    <property type="evidence" value="ECO:0007669"/>
    <property type="project" value="TreeGrafter"/>
</dbReference>
<comment type="subcellular location">
    <subcellularLocation>
        <location evidence="1">Membrane</location>
        <topology evidence="1">Multi-pass membrane protein</topology>
    </subcellularLocation>
</comment>
<dbReference type="InterPro" id="IPR004837">
    <property type="entry name" value="NaCa_Exmemb"/>
</dbReference>
<feature type="transmembrane region" description="Helical" evidence="5">
    <location>
        <begin position="312"/>
        <end position="330"/>
    </location>
</feature>
<dbReference type="PANTHER" id="PTHR10846">
    <property type="entry name" value="SODIUM/POTASSIUM/CALCIUM EXCHANGER"/>
    <property type="match status" value="1"/>
</dbReference>
<evidence type="ECO:0000256" key="3">
    <source>
        <dbReference type="ARBA" id="ARBA00022989"/>
    </source>
</evidence>
<dbReference type="Gene3D" id="1.20.1420.30">
    <property type="entry name" value="NCX, central ion-binding region"/>
    <property type="match status" value="1"/>
</dbReference>
<feature type="transmembrane region" description="Helical" evidence="5">
    <location>
        <begin position="70"/>
        <end position="96"/>
    </location>
</feature>
<keyword evidence="2 5" id="KW-0812">Transmembrane</keyword>
<dbReference type="Gene3D" id="6.10.280.80">
    <property type="entry name" value="NCX, peripheral helical region"/>
    <property type="match status" value="1"/>
</dbReference>
<dbReference type="EMBL" id="CP058601">
    <property type="protein sequence ID" value="QLG48290.1"/>
    <property type="molecule type" value="Genomic_DNA"/>
</dbReference>
<protein>
    <submittedName>
        <fullName evidence="7">Calcium/sodium antiporter</fullName>
    </submittedName>
</protein>
<dbReference type="InterPro" id="IPR004481">
    <property type="entry name" value="K/Na/Ca-exchanger"/>
</dbReference>
<dbReference type="GO" id="GO:0005886">
    <property type="term" value="C:plasma membrane"/>
    <property type="evidence" value="ECO:0007669"/>
    <property type="project" value="TreeGrafter"/>
</dbReference>
<evidence type="ECO:0000256" key="1">
    <source>
        <dbReference type="ARBA" id="ARBA00004141"/>
    </source>
</evidence>
<dbReference type="Proteomes" id="UP000509241">
    <property type="component" value="Chromosome"/>
</dbReference>
<dbReference type="GO" id="GO:0006874">
    <property type="term" value="P:intracellular calcium ion homeostasis"/>
    <property type="evidence" value="ECO:0007669"/>
    <property type="project" value="TreeGrafter"/>
</dbReference>
<keyword evidence="8" id="KW-1185">Reference proteome</keyword>
<feature type="transmembrane region" description="Helical" evidence="5">
    <location>
        <begin position="108"/>
        <end position="126"/>
    </location>
</feature>
<sequence length="331" mass="32549">MVPAGEVGLLVVGVLALWIGARLLVTGAARLAGAAGVSALIVGLTVVAFGTSAPEIVVSTEAALEGRGSISVGNVVGSNLFNLAVSLGLVATFSPFRVSETLVRRDALAMAFSTGIATVVLANGIVSRLDGGILLVILGCYLGALGVAIRNADGADDAGTQSPEAATTVATASVPSDGDDGRNAKFGPETVRVLVGLVLVIGGGRVLVDAAVGLALAVGISEWVVGATIVAAGTSLPELVTSIVAARGGDVSIAAGNVIGSNVFNALGVLGIAAVIQPLTVDPAVFLGLAWLAVVTAFATVVLATGRTLTRLEGVALIALGAGYWVVSVVV</sequence>